<dbReference type="Proteomes" id="UP001556692">
    <property type="component" value="Unassembled WGS sequence"/>
</dbReference>
<dbReference type="PANTHER" id="PTHR42760">
    <property type="entry name" value="SHORT-CHAIN DEHYDROGENASES/REDUCTASES FAMILY MEMBER"/>
    <property type="match status" value="1"/>
</dbReference>
<evidence type="ECO:0000313" key="2">
    <source>
        <dbReference type="EMBL" id="MEX0406846.1"/>
    </source>
</evidence>
<comment type="caution">
    <text evidence="2">The sequence shown here is derived from an EMBL/GenBank/DDBJ whole genome shotgun (WGS) entry which is preliminary data.</text>
</comment>
<dbReference type="InterPro" id="IPR020904">
    <property type="entry name" value="Sc_DH/Rdtase_CS"/>
</dbReference>
<evidence type="ECO:0000313" key="3">
    <source>
        <dbReference type="Proteomes" id="UP001556692"/>
    </source>
</evidence>
<gene>
    <name evidence="2" type="ORF">ABGN05_14360</name>
</gene>
<dbReference type="PRINTS" id="PR00081">
    <property type="entry name" value="GDHRDH"/>
</dbReference>
<dbReference type="CDD" id="cd05233">
    <property type="entry name" value="SDR_c"/>
    <property type="match status" value="1"/>
</dbReference>
<reference evidence="2 3" key="1">
    <citation type="submission" date="2024-05" db="EMBL/GenBank/DDBJ databases">
        <authorList>
            <person name="Jiang F."/>
        </authorList>
    </citation>
    <scope>NUCLEOTIDE SEQUENCE [LARGE SCALE GENOMIC DNA]</scope>
    <source>
        <strain evidence="2 3">LZ166</strain>
    </source>
</reference>
<proteinExistence type="inferred from homology"/>
<dbReference type="InterPro" id="IPR036291">
    <property type="entry name" value="NAD(P)-bd_dom_sf"/>
</dbReference>
<dbReference type="PRINTS" id="PR00080">
    <property type="entry name" value="SDRFAMILY"/>
</dbReference>
<dbReference type="EMBL" id="JBDPGJ010000003">
    <property type="protein sequence ID" value="MEX0406846.1"/>
    <property type="molecule type" value="Genomic_DNA"/>
</dbReference>
<dbReference type="PROSITE" id="PS00061">
    <property type="entry name" value="ADH_SHORT"/>
    <property type="match status" value="1"/>
</dbReference>
<evidence type="ECO:0000256" key="1">
    <source>
        <dbReference type="ARBA" id="ARBA00006484"/>
    </source>
</evidence>
<keyword evidence="3" id="KW-1185">Reference proteome</keyword>
<name>A0ABV3SLR6_9HYPH</name>
<dbReference type="InterPro" id="IPR002347">
    <property type="entry name" value="SDR_fam"/>
</dbReference>
<organism evidence="2 3">
    <name type="scientific">Aquibium pacificus</name>
    <dbReference type="NCBI Taxonomy" id="3153579"/>
    <lineage>
        <taxon>Bacteria</taxon>
        <taxon>Pseudomonadati</taxon>
        <taxon>Pseudomonadota</taxon>
        <taxon>Alphaproteobacteria</taxon>
        <taxon>Hyphomicrobiales</taxon>
        <taxon>Phyllobacteriaceae</taxon>
        <taxon>Aquibium</taxon>
    </lineage>
</organism>
<dbReference type="PANTHER" id="PTHR42760:SF40">
    <property type="entry name" value="3-OXOACYL-[ACYL-CARRIER-PROTEIN] REDUCTASE, CHLOROPLASTIC"/>
    <property type="match status" value="1"/>
</dbReference>
<dbReference type="RefSeq" id="WP_367954726.1">
    <property type="nucleotide sequence ID" value="NZ_JBDPGJ010000003.1"/>
</dbReference>
<dbReference type="Gene3D" id="3.40.50.720">
    <property type="entry name" value="NAD(P)-binding Rossmann-like Domain"/>
    <property type="match status" value="1"/>
</dbReference>
<dbReference type="Pfam" id="PF13561">
    <property type="entry name" value="adh_short_C2"/>
    <property type="match status" value="1"/>
</dbReference>
<accession>A0ABV3SLR6</accession>
<dbReference type="SUPFAM" id="SSF51735">
    <property type="entry name" value="NAD(P)-binding Rossmann-fold domains"/>
    <property type="match status" value="1"/>
</dbReference>
<protein>
    <submittedName>
        <fullName evidence="2">SDR family oxidoreductase</fullName>
    </submittedName>
</protein>
<sequence length="250" mass="26021">MPDTVKPHRPIIITGASRGIGAATARLAAERGYSVCVNYLRSRAEAEAVVDEIESLGGAAFAFRADTSVEAEVRDLFDATAGRFGGIEALVNSAGIMGGPTRLDGLSAQEMVRLFEINVFGCILCCREAVRRMSTGNGGKGGSIVNVSSVAATNGSSGERVHYAASKGAVNSFSVGLSREVAREGIRVNLLSPGLTRTALNPPERLARLEGTVPIGRVAEPAEIARGILWLLSAEADYCVGANVVMSGGR</sequence>
<comment type="similarity">
    <text evidence="1">Belongs to the short-chain dehydrogenases/reductases (SDR) family.</text>
</comment>